<accession>A0A8T2TVM3</accession>
<evidence type="ECO:0000256" key="1">
    <source>
        <dbReference type="ARBA" id="ARBA00004370"/>
    </source>
</evidence>
<evidence type="ECO:0008006" key="6">
    <source>
        <dbReference type="Google" id="ProtNLM"/>
    </source>
</evidence>
<dbReference type="GO" id="GO:0005886">
    <property type="term" value="C:plasma membrane"/>
    <property type="evidence" value="ECO:0007669"/>
    <property type="project" value="TreeGrafter"/>
</dbReference>
<evidence type="ECO:0000313" key="4">
    <source>
        <dbReference type="EMBL" id="KAH7426468.1"/>
    </source>
</evidence>
<keyword evidence="5" id="KW-1185">Reference proteome</keyword>
<dbReference type="Proteomes" id="UP000825935">
    <property type="component" value="Chromosome 10"/>
</dbReference>
<keyword evidence="2 3" id="KW-0472">Membrane</keyword>
<dbReference type="PANTHER" id="PTHR31234:SF2">
    <property type="entry name" value="OS05G0199100 PROTEIN"/>
    <property type="match status" value="1"/>
</dbReference>
<reference evidence="4" key="1">
    <citation type="submission" date="2021-08" db="EMBL/GenBank/DDBJ databases">
        <title>WGS assembly of Ceratopteris richardii.</title>
        <authorList>
            <person name="Marchant D.B."/>
            <person name="Chen G."/>
            <person name="Jenkins J."/>
            <person name="Shu S."/>
            <person name="Leebens-Mack J."/>
            <person name="Grimwood J."/>
            <person name="Schmutz J."/>
            <person name="Soltis P."/>
            <person name="Soltis D."/>
            <person name="Chen Z.-H."/>
        </authorList>
    </citation>
    <scope>NUCLEOTIDE SEQUENCE</scope>
    <source>
        <strain evidence="4">Whitten #5841</strain>
        <tissue evidence="4">Leaf</tissue>
    </source>
</reference>
<comment type="subcellular location">
    <subcellularLocation>
        <location evidence="1">Membrane</location>
    </subcellularLocation>
</comment>
<evidence type="ECO:0000313" key="5">
    <source>
        <dbReference type="Proteomes" id="UP000825935"/>
    </source>
</evidence>
<keyword evidence="3" id="KW-1133">Transmembrane helix</keyword>
<dbReference type="EMBL" id="CM035415">
    <property type="protein sequence ID" value="KAH7426468.1"/>
    <property type="molecule type" value="Genomic_DNA"/>
</dbReference>
<dbReference type="GO" id="GO:0098542">
    <property type="term" value="P:defense response to other organism"/>
    <property type="evidence" value="ECO:0007669"/>
    <property type="project" value="InterPro"/>
</dbReference>
<sequence>MMDSTSGFNHDNKQLAQMDFITAALMNMEKQHLAHAMYDTSAMAPAMSTKPANNEKPPSDEYGCVLRISLSTKVKLLSILACTFILLFILMFFILLGGVHIGVSIRDPTIAAFQIQELASNGTTTGNAVPTGNGDGNAKYMLNTDMVFSVDVRNPTTAWGHYYYEGVRWHVTYENIMIAMGILPSFSQGPSSETVHRLRLQGVNTMVPASLAFDLQSNKSALNIRATTSFYVHLTGSVIKYGYRVVCNLTFPPPAEGFTRLQSTTACLVADQDRGKY</sequence>
<dbReference type="OrthoDB" id="1922350at2759"/>
<dbReference type="PANTHER" id="PTHR31234">
    <property type="entry name" value="LATE EMBRYOGENESIS ABUNDANT (LEA) HYDROXYPROLINE-RICH GLYCOPROTEIN FAMILY"/>
    <property type="match status" value="1"/>
</dbReference>
<evidence type="ECO:0000256" key="3">
    <source>
        <dbReference type="SAM" id="Phobius"/>
    </source>
</evidence>
<dbReference type="InterPro" id="IPR044839">
    <property type="entry name" value="NDR1-like"/>
</dbReference>
<feature type="transmembrane region" description="Helical" evidence="3">
    <location>
        <begin position="76"/>
        <end position="99"/>
    </location>
</feature>
<keyword evidence="3" id="KW-0812">Transmembrane</keyword>
<proteinExistence type="predicted"/>
<organism evidence="4 5">
    <name type="scientific">Ceratopteris richardii</name>
    <name type="common">Triangle waterfern</name>
    <dbReference type="NCBI Taxonomy" id="49495"/>
    <lineage>
        <taxon>Eukaryota</taxon>
        <taxon>Viridiplantae</taxon>
        <taxon>Streptophyta</taxon>
        <taxon>Embryophyta</taxon>
        <taxon>Tracheophyta</taxon>
        <taxon>Polypodiopsida</taxon>
        <taxon>Polypodiidae</taxon>
        <taxon>Polypodiales</taxon>
        <taxon>Pteridineae</taxon>
        <taxon>Pteridaceae</taxon>
        <taxon>Parkerioideae</taxon>
        <taxon>Ceratopteris</taxon>
    </lineage>
</organism>
<comment type="caution">
    <text evidence="4">The sequence shown here is derived from an EMBL/GenBank/DDBJ whole genome shotgun (WGS) entry which is preliminary data.</text>
</comment>
<gene>
    <name evidence="4" type="ORF">KP509_10G002700</name>
</gene>
<evidence type="ECO:0000256" key="2">
    <source>
        <dbReference type="ARBA" id="ARBA00023136"/>
    </source>
</evidence>
<name>A0A8T2TVM3_CERRI</name>
<dbReference type="AlphaFoldDB" id="A0A8T2TVM3"/>
<protein>
    <recommendedName>
        <fullName evidence="6">Late embryogenesis abundant protein LEA-2 subgroup domain-containing protein</fullName>
    </recommendedName>
</protein>